<proteinExistence type="predicted"/>
<gene>
    <name evidence="1" type="ORF">FQA23_0012874</name>
</gene>
<organism evidence="1 2">
    <name type="scientific">Aptenodytes patagonicus</name>
    <name type="common">King penguin</name>
    <dbReference type="NCBI Taxonomy" id="9234"/>
    <lineage>
        <taxon>Eukaryota</taxon>
        <taxon>Metazoa</taxon>
        <taxon>Chordata</taxon>
        <taxon>Craniata</taxon>
        <taxon>Vertebrata</taxon>
        <taxon>Euteleostomi</taxon>
        <taxon>Archelosauria</taxon>
        <taxon>Archosauria</taxon>
        <taxon>Dinosauria</taxon>
        <taxon>Saurischia</taxon>
        <taxon>Theropoda</taxon>
        <taxon>Coelurosauria</taxon>
        <taxon>Aves</taxon>
        <taxon>Neognathae</taxon>
        <taxon>Neoaves</taxon>
        <taxon>Aequornithes</taxon>
        <taxon>Sphenisciformes</taxon>
        <taxon>Spheniscidae</taxon>
        <taxon>Aptenodytes</taxon>
    </lineage>
</organism>
<comment type="caution">
    <text evidence="1">The sequence shown here is derived from an EMBL/GenBank/DDBJ whole genome shotgun (WGS) entry which is preliminary data.</text>
</comment>
<name>A0A8J4LAS5_APTPA</name>
<dbReference type="Proteomes" id="UP000751161">
    <property type="component" value="Unassembled WGS sequence"/>
</dbReference>
<protein>
    <submittedName>
        <fullName evidence="1">Uncharacterized protein</fullName>
    </submittedName>
</protein>
<evidence type="ECO:0000313" key="1">
    <source>
        <dbReference type="EMBL" id="KAF1658742.1"/>
    </source>
</evidence>
<feature type="non-terminal residue" evidence="1">
    <location>
        <position position="1"/>
    </location>
</feature>
<feature type="non-terminal residue" evidence="1">
    <location>
        <position position="123"/>
    </location>
</feature>
<keyword evidence="2" id="KW-1185">Reference proteome</keyword>
<dbReference type="Gene3D" id="2.80.10.50">
    <property type="match status" value="1"/>
</dbReference>
<accession>A0A8J4LAS5</accession>
<evidence type="ECO:0000313" key="2">
    <source>
        <dbReference type="Proteomes" id="UP000751161"/>
    </source>
</evidence>
<dbReference type="AlphaFoldDB" id="A0A8J4LAS5"/>
<sequence length="123" mass="14026">MLLRSGCKKPYEVSVHGRQSVKRQSLLRTVKTASGKSVFSLRETLKCYILTEDSKTVHFDIDEDGHHEISTKDSQSHEVIHILLQYSPLCKTDSKNLVILTQRSKLNEFVLLCKGKKQLSLKV</sequence>
<reference evidence="1" key="1">
    <citation type="journal article" date="2019" name="Gigascience">
        <title>High-coverage genomes to elucidate the evolution of penguins.</title>
        <authorList>
            <person name="Pan H."/>
            <person name="Cole T.L."/>
            <person name="Bi X."/>
            <person name="Fang M."/>
            <person name="Zhou C."/>
            <person name="Yang Z."/>
            <person name="Ksepka D.T."/>
            <person name="Hart T."/>
            <person name="Bouzat J.L."/>
            <person name="Argilla L.S."/>
            <person name="Bertelsen M.F."/>
            <person name="Boersma P.D."/>
            <person name="Bost C.A."/>
            <person name="Cherel Y."/>
            <person name="Dann P."/>
            <person name="Fiddaman S.R."/>
            <person name="Howard P."/>
            <person name="Labuschagne K."/>
            <person name="Mattern T."/>
            <person name="Miller G."/>
            <person name="Parker P."/>
            <person name="Phillips R.A."/>
            <person name="Quillfeldt P."/>
            <person name="Ryan P.G."/>
            <person name="Taylor H."/>
            <person name="Thompson D.R."/>
            <person name="Young M.J."/>
            <person name="Ellegaard M.R."/>
            <person name="Gilbert M.T.P."/>
            <person name="Sinding M.S."/>
            <person name="Pacheco G."/>
            <person name="Shepherd L.D."/>
            <person name="Tennyson A.J.D."/>
            <person name="Grosser S."/>
            <person name="Kay E."/>
            <person name="Nupen L.J."/>
            <person name="Ellenberg U."/>
            <person name="Houston D.M."/>
            <person name="Reeve A.H."/>
            <person name="Johnson K."/>
            <person name="Masello J.F."/>
            <person name="Stracke T."/>
            <person name="McKinlay B."/>
            <person name="Borboroglu P.G."/>
            <person name="Zhang D.X."/>
            <person name="Zhang G."/>
        </authorList>
    </citation>
    <scope>NUCLEOTIDE SEQUENCE</scope>
    <source>
        <strain evidence="1">KP FORT 001</strain>
    </source>
</reference>
<dbReference type="EMBL" id="VULM01010757">
    <property type="protein sequence ID" value="KAF1658742.1"/>
    <property type="molecule type" value="Genomic_DNA"/>
</dbReference>